<organism evidence="2 3">
    <name type="scientific">Gossypium anomalum</name>
    <dbReference type="NCBI Taxonomy" id="47600"/>
    <lineage>
        <taxon>Eukaryota</taxon>
        <taxon>Viridiplantae</taxon>
        <taxon>Streptophyta</taxon>
        <taxon>Embryophyta</taxon>
        <taxon>Tracheophyta</taxon>
        <taxon>Spermatophyta</taxon>
        <taxon>Magnoliopsida</taxon>
        <taxon>eudicotyledons</taxon>
        <taxon>Gunneridae</taxon>
        <taxon>Pentapetalae</taxon>
        <taxon>rosids</taxon>
        <taxon>malvids</taxon>
        <taxon>Malvales</taxon>
        <taxon>Malvaceae</taxon>
        <taxon>Malvoideae</taxon>
        <taxon>Gossypium</taxon>
    </lineage>
</organism>
<dbReference type="InterPro" id="IPR044824">
    <property type="entry name" value="MAIN-like"/>
</dbReference>
<proteinExistence type="predicted"/>
<keyword evidence="3" id="KW-1185">Reference proteome</keyword>
<dbReference type="AlphaFoldDB" id="A0A8J5Z193"/>
<feature type="domain" description="Aminotransferase-like plant mobile" evidence="1">
    <location>
        <begin position="92"/>
        <end position="160"/>
    </location>
</feature>
<gene>
    <name evidence="2" type="ORF">CXB51_004389</name>
</gene>
<dbReference type="GO" id="GO:0010073">
    <property type="term" value="P:meristem maintenance"/>
    <property type="evidence" value="ECO:0007669"/>
    <property type="project" value="InterPro"/>
</dbReference>
<dbReference type="OrthoDB" id="994845at2759"/>
<evidence type="ECO:0000259" key="1">
    <source>
        <dbReference type="Pfam" id="PF10536"/>
    </source>
</evidence>
<dbReference type="EMBL" id="JAHUZN010000002">
    <property type="protein sequence ID" value="KAG8500583.1"/>
    <property type="molecule type" value="Genomic_DNA"/>
</dbReference>
<dbReference type="Proteomes" id="UP000701853">
    <property type="component" value="Chromosome 2"/>
</dbReference>
<protein>
    <recommendedName>
        <fullName evidence="1">Aminotransferase-like plant mobile domain-containing protein</fullName>
    </recommendedName>
</protein>
<evidence type="ECO:0000313" key="2">
    <source>
        <dbReference type="EMBL" id="KAG8500583.1"/>
    </source>
</evidence>
<dbReference type="PANTHER" id="PTHR46033:SF8">
    <property type="entry name" value="PROTEIN MAINTENANCE OF MERISTEMS-LIKE"/>
    <property type="match status" value="1"/>
</dbReference>
<sequence length="176" mass="19271">MGQNWPFIVSLLYPRYTAMSKDGQLLQANFGLHPSPQLACSAAPPVTSAAVPWPAPAPVSLRRPSGDRPVAGSANSILLSSTHWWKDGGPRHTFHLPCGECTITLEDIALQLSVPLDGPFVIGSQVVPRKKDLYEAFLGKVPKKFEGGLIEMKWLENNFKELPKESSKNNMPEHSS</sequence>
<dbReference type="Pfam" id="PF10536">
    <property type="entry name" value="PMD"/>
    <property type="match status" value="1"/>
</dbReference>
<dbReference type="InterPro" id="IPR019557">
    <property type="entry name" value="AminoTfrase-like_pln_mobile"/>
</dbReference>
<name>A0A8J5Z193_9ROSI</name>
<comment type="caution">
    <text evidence="2">The sequence shown here is derived from an EMBL/GenBank/DDBJ whole genome shotgun (WGS) entry which is preliminary data.</text>
</comment>
<evidence type="ECO:0000313" key="3">
    <source>
        <dbReference type="Proteomes" id="UP000701853"/>
    </source>
</evidence>
<reference evidence="2 3" key="1">
    <citation type="journal article" date="2021" name="bioRxiv">
        <title>The Gossypium anomalum genome as a resource for cotton improvement and evolutionary analysis of hybrid incompatibility.</title>
        <authorList>
            <person name="Grover C.E."/>
            <person name="Yuan D."/>
            <person name="Arick M.A."/>
            <person name="Miller E.R."/>
            <person name="Hu G."/>
            <person name="Peterson D.G."/>
            <person name="Wendel J.F."/>
            <person name="Udall J.A."/>
        </authorList>
    </citation>
    <scope>NUCLEOTIDE SEQUENCE [LARGE SCALE GENOMIC DNA]</scope>
    <source>
        <strain evidence="2">JFW-Udall</strain>
        <tissue evidence="2">Leaf</tissue>
    </source>
</reference>
<dbReference type="PANTHER" id="PTHR46033">
    <property type="entry name" value="PROTEIN MAIN-LIKE 2"/>
    <property type="match status" value="1"/>
</dbReference>
<accession>A0A8J5Z193</accession>